<organism evidence="1 2">
    <name type="scientific">Mya arenaria</name>
    <name type="common">Soft-shell clam</name>
    <dbReference type="NCBI Taxonomy" id="6604"/>
    <lineage>
        <taxon>Eukaryota</taxon>
        <taxon>Metazoa</taxon>
        <taxon>Spiralia</taxon>
        <taxon>Lophotrochozoa</taxon>
        <taxon>Mollusca</taxon>
        <taxon>Bivalvia</taxon>
        <taxon>Autobranchia</taxon>
        <taxon>Heteroconchia</taxon>
        <taxon>Euheterodonta</taxon>
        <taxon>Imparidentia</taxon>
        <taxon>Neoheterodontei</taxon>
        <taxon>Myida</taxon>
        <taxon>Myoidea</taxon>
        <taxon>Myidae</taxon>
        <taxon>Mya</taxon>
    </lineage>
</organism>
<accession>A0ABY7DTB5</accession>
<dbReference type="EMBL" id="CP111014">
    <property type="protein sequence ID" value="WAQ98195.1"/>
    <property type="molecule type" value="Genomic_DNA"/>
</dbReference>
<dbReference type="Proteomes" id="UP001164746">
    <property type="component" value="Chromosome 3"/>
</dbReference>
<keyword evidence="2" id="KW-1185">Reference proteome</keyword>
<proteinExistence type="predicted"/>
<reference evidence="1" key="1">
    <citation type="submission" date="2022-11" db="EMBL/GenBank/DDBJ databases">
        <title>Centuries of genome instability and evolution in soft-shell clam transmissible cancer (bioRxiv).</title>
        <authorList>
            <person name="Hart S.F.M."/>
            <person name="Yonemitsu M.A."/>
            <person name="Giersch R.M."/>
            <person name="Beal B.F."/>
            <person name="Arriagada G."/>
            <person name="Davis B.W."/>
            <person name="Ostrander E.A."/>
            <person name="Goff S.P."/>
            <person name="Metzger M.J."/>
        </authorList>
    </citation>
    <scope>NUCLEOTIDE SEQUENCE</scope>
    <source>
        <strain evidence="1">MELC-2E11</strain>
        <tissue evidence="1">Siphon/mantle</tissue>
    </source>
</reference>
<sequence length="359" mass="39749">MHLHRCESVIENTTKALHVRQIRHDAVAVTAMVQDKESDLKMVQIGAGTTPGAFQIQPLTAIHAATVIHVNETEEIVTRVKVNATWNVHDDESDIKHCTCSVGMFPYKANIQDQWYADNQSSCESTLLQLKHGDKVYVNIKCVNNVELATTTTVASNTLSINFTKSNDVTVKIIPVNEAPFSTIPITVAPTKIQSNKSLVQISWSEFKHTSGIDYYEYCISDERNTIIVDWTNVQLKTVASAHGLILNNAEKMNVSVRATNTGQYTSEAVNASLFTISEPSALSGNPMLVSRNGHIIHIDWKPAFFTIPDFPVVYSLIVGSRKGFTDILDINYYTGHTYDIAAPSSTLISPNITELFFT</sequence>
<gene>
    <name evidence="1" type="ORF">MAR_022568</name>
</gene>
<feature type="non-terminal residue" evidence="1">
    <location>
        <position position="359"/>
    </location>
</feature>
<evidence type="ECO:0000313" key="1">
    <source>
        <dbReference type="EMBL" id="WAQ98195.1"/>
    </source>
</evidence>
<protein>
    <recommendedName>
        <fullName evidence="3">Fibronectin type-III domain-containing protein</fullName>
    </recommendedName>
</protein>
<evidence type="ECO:0008006" key="3">
    <source>
        <dbReference type="Google" id="ProtNLM"/>
    </source>
</evidence>
<name>A0ABY7DTB5_MYAAR</name>
<evidence type="ECO:0000313" key="2">
    <source>
        <dbReference type="Proteomes" id="UP001164746"/>
    </source>
</evidence>